<gene>
    <name evidence="2" type="ORF">N792_04380</name>
</gene>
<feature type="region of interest" description="Disordered" evidence="1">
    <location>
        <begin position="1"/>
        <end position="22"/>
    </location>
</feature>
<dbReference type="Proteomes" id="UP000030017">
    <property type="component" value="Unassembled WGS sequence"/>
</dbReference>
<proteinExistence type="predicted"/>
<comment type="caution">
    <text evidence="2">The sequence shown here is derived from an EMBL/GenBank/DDBJ whole genome shotgun (WGS) entry which is preliminary data.</text>
</comment>
<organism evidence="2 3">
    <name type="scientific">Lysobacter concretionis Ko07 = DSM 16239</name>
    <dbReference type="NCBI Taxonomy" id="1122185"/>
    <lineage>
        <taxon>Bacteria</taxon>
        <taxon>Pseudomonadati</taxon>
        <taxon>Pseudomonadota</taxon>
        <taxon>Gammaproteobacteria</taxon>
        <taxon>Lysobacterales</taxon>
        <taxon>Lysobacteraceae</taxon>
        <taxon>Novilysobacter</taxon>
    </lineage>
</organism>
<reference evidence="2 3" key="1">
    <citation type="submission" date="2013-08" db="EMBL/GenBank/DDBJ databases">
        <title>Genome sequencing of Lysobacter.</title>
        <authorList>
            <person name="Zhang S."/>
            <person name="Wang G."/>
        </authorList>
    </citation>
    <scope>NUCLEOTIDE SEQUENCE [LARGE SCALE GENOMIC DNA]</scope>
    <source>
        <strain evidence="2 3">Ko07</strain>
    </source>
</reference>
<dbReference type="EMBL" id="AVPS01000003">
    <property type="protein sequence ID" value="KGM52343.1"/>
    <property type="molecule type" value="Genomic_DNA"/>
</dbReference>
<name>A0A0A0EQE2_9GAMM</name>
<evidence type="ECO:0000313" key="3">
    <source>
        <dbReference type="Proteomes" id="UP000030017"/>
    </source>
</evidence>
<dbReference type="AlphaFoldDB" id="A0A0A0EQE2"/>
<protein>
    <submittedName>
        <fullName evidence="2">Uncharacterized protein</fullName>
    </submittedName>
</protein>
<accession>A0A0A0EQE2</accession>
<evidence type="ECO:0000256" key="1">
    <source>
        <dbReference type="SAM" id="MobiDB-lite"/>
    </source>
</evidence>
<sequence length="65" mass="7250">MEVGFCHNLPRSRRPIGQTSRHTEAAEYPCIRHLAGCIHDMEKVEMSQNLLSIALSAEDIAGTTR</sequence>
<keyword evidence="3" id="KW-1185">Reference proteome</keyword>
<evidence type="ECO:0000313" key="2">
    <source>
        <dbReference type="EMBL" id="KGM52343.1"/>
    </source>
</evidence>